<evidence type="ECO:0000313" key="1">
    <source>
        <dbReference type="EMBL" id="CAG8712860.1"/>
    </source>
</evidence>
<feature type="non-terminal residue" evidence="1">
    <location>
        <position position="58"/>
    </location>
</feature>
<sequence>MSTMPYTITDSSEEDVQHTLQKTEKLIQPNNLRLKKKKLAPVHEYLDELSDDLETFKL</sequence>
<proteinExistence type="predicted"/>
<accession>A0ACA9PJP1</accession>
<organism evidence="1 2">
    <name type="scientific">Racocetra persica</name>
    <dbReference type="NCBI Taxonomy" id="160502"/>
    <lineage>
        <taxon>Eukaryota</taxon>
        <taxon>Fungi</taxon>
        <taxon>Fungi incertae sedis</taxon>
        <taxon>Mucoromycota</taxon>
        <taxon>Glomeromycotina</taxon>
        <taxon>Glomeromycetes</taxon>
        <taxon>Diversisporales</taxon>
        <taxon>Gigasporaceae</taxon>
        <taxon>Racocetra</taxon>
    </lineage>
</organism>
<protein>
    <submittedName>
        <fullName evidence="1">27198_t:CDS:1</fullName>
    </submittedName>
</protein>
<reference evidence="1" key="1">
    <citation type="submission" date="2021-06" db="EMBL/GenBank/DDBJ databases">
        <authorList>
            <person name="Kallberg Y."/>
            <person name="Tangrot J."/>
            <person name="Rosling A."/>
        </authorList>
    </citation>
    <scope>NUCLEOTIDE SEQUENCE</scope>
    <source>
        <strain evidence="1">MA461A</strain>
    </source>
</reference>
<dbReference type="EMBL" id="CAJVQC010021322">
    <property type="protein sequence ID" value="CAG8712860.1"/>
    <property type="molecule type" value="Genomic_DNA"/>
</dbReference>
<evidence type="ECO:0000313" key="2">
    <source>
        <dbReference type="Proteomes" id="UP000789920"/>
    </source>
</evidence>
<keyword evidence="2" id="KW-1185">Reference proteome</keyword>
<gene>
    <name evidence="1" type="ORF">RPERSI_LOCUS10671</name>
</gene>
<name>A0ACA9PJP1_9GLOM</name>
<comment type="caution">
    <text evidence="1">The sequence shown here is derived from an EMBL/GenBank/DDBJ whole genome shotgun (WGS) entry which is preliminary data.</text>
</comment>
<dbReference type="Proteomes" id="UP000789920">
    <property type="component" value="Unassembled WGS sequence"/>
</dbReference>